<dbReference type="EC" id="2.7.13.3" evidence="3"/>
<sequence>MFKKLRNNMMLFNMLTVSLVMLAAFTVIYLVTYSNIERENQQRLKSVSAMFFVPNHTPPAGVTNGDLEPPTASERFSVDYGVSFVLFVKDGRLENVNSQLDFEYSVYREAFEKAGAADRGKITLADREWLFAVAPAPPPKGENLNRLPGDMQYNRIVFLDITNGTRILRTLMLTLTSVGVGVLLALFWLSYRFALRAVKPIEESYNKQKRFIADASHELRTPLAIIGANVDAIESNGEESVDSQKEWFEYIHAALNRTGRLLDDLLYLAKSDGPKNEDNLPFDLSMVCDRVCASMEAVLYDNGVSMETDIEKDVIAVADSEKISQVFYILLDNASKYTPPGGKILFTLTRTNDRAVAGVTNSGDGIGVEDLPKVFDRFYRTDASRSTETGGFGLGLSIAKAIVDRSGGVITAESRGGLTTFTVKLKLG</sequence>
<dbReference type="SUPFAM" id="SSF55874">
    <property type="entry name" value="ATPase domain of HSP90 chaperone/DNA topoisomerase II/histidine kinase"/>
    <property type="match status" value="1"/>
</dbReference>
<reference evidence="10 11" key="1">
    <citation type="submission" date="2016-10" db="EMBL/GenBank/DDBJ databases">
        <authorList>
            <person name="de Groot N.N."/>
        </authorList>
    </citation>
    <scope>NUCLEOTIDE SEQUENCE [LARGE SCALE GENOMIC DNA]</scope>
    <source>
        <strain evidence="10 11">DSM 1283</strain>
    </source>
</reference>
<evidence type="ECO:0000256" key="1">
    <source>
        <dbReference type="ARBA" id="ARBA00000085"/>
    </source>
</evidence>
<evidence type="ECO:0000313" key="10">
    <source>
        <dbReference type="EMBL" id="SFO04173.1"/>
    </source>
</evidence>
<keyword evidence="8" id="KW-1133">Transmembrane helix</keyword>
<evidence type="ECO:0000256" key="3">
    <source>
        <dbReference type="ARBA" id="ARBA00012438"/>
    </source>
</evidence>
<evidence type="ECO:0000256" key="5">
    <source>
        <dbReference type="ARBA" id="ARBA00022679"/>
    </source>
</evidence>
<dbReference type="CDD" id="cd00082">
    <property type="entry name" value="HisKA"/>
    <property type="match status" value="1"/>
</dbReference>
<proteinExistence type="predicted"/>
<dbReference type="EMBL" id="FOWD01000007">
    <property type="protein sequence ID" value="SFO04173.1"/>
    <property type="molecule type" value="Genomic_DNA"/>
</dbReference>
<dbReference type="SMART" id="SM00388">
    <property type="entry name" value="HisKA"/>
    <property type="match status" value="1"/>
</dbReference>
<keyword evidence="5" id="KW-0808">Transferase</keyword>
<keyword evidence="8" id="KW-0812">Transmembrane</keyword>
<dbReference type="OrthoDB" id="9813151at2"/>
<dbReference type="PANTHER" id="PTHR45453">
    <property type="entry name" value="PHOSPHATE REGULON SENSOR PROTEIN PHOR"/>
    <property type="match status" value="1"/>
</dbReference>
<dbReference type="PANTHER" id="PTHR45453:SF1">
    <property type="entry name" value="PHOSPHATE REGULON SENSOR PROTEIN PHOR"/>
    <property type="match status" value="1"/>
</dbReference>
<dbReference type="SUPFAM" id="SSF47384">
    <property type="entry name" value="Homodimeric domain of signal transducing histidine kinase"/>
    <property type="match status" value="1"/>
</dbReference>
<name>A0A1I5DYC4_9FIRM</name>
<evidence type="ECO:0000256" key="2">
    <source>
        <dbReference type="ARBA" id="ARBA00004370"/>
    </source>
</evidence>
<evidence type="ECO:0000256" key="4">
    <source>
        <dbReference type="ARBA" id="ARBA00022553"/>
    </source>
</evidence>
<keyword evidence="6 10" id="KW-0418">Kinase</keyword>
<dbReference type="GO" id="GO:0005886">
    <property type="term" value="C:plasma membrane"/>
    <property type="evidence" value="ECO:0007669"/>
    <property type="project" value="TreeGrafter"/>
</dbReference>
<keyword evidence="4" id="KW-0597">Phosphoprotein</keyword>
<comment type="catalytic activity">
    <reaction evidence="1">
        <text>ATP + protein L-histidine = ADP + protein N-phospho-L-histidine.</text>
        <dbReference type="EC" id="2.7.13.3"/>
    </reaction>
</comment>
<dbReference type="Pfam" id="PF00512">
    <property type="entry name" value="HisKA"/>
    <property type="match status" value="1"/>
</dbReference>
<dbReference type="Pfam" id="PF02518">
    <property type="entry name" value="HATPase_c"/>
    <property type="match status" value="1"/>
</dbReference>
<dbReference type="InterPro" id="IPR036097">
    <property type="entry name" value="HisK_dim/P_sf"/>
</dbReference>
<feature type="domain" description="Histidine kinase" evidence="9">
    <location>
        <begin position="214"/>
        <end position="428"/>
    </location>
</feature>
<dbReference type="Proteomes" id="UP000198806">
    <property type="component" value="Unassembled WGS sequence"/>
</dbReference>
<evidence type="ECO:0000256" key="8">
    <source>
        <dbReference type="SAM" id="Phobius"/>
    </source>
</evidence>
<organism evidence="10 11">
    <name type="scientific">Anaerocolumna aminovalerica</name>
    <dbReference type="NCBI Taxonomy" id="1527"/>
    <lineage>
        <taxon>Bacteria</taxon>
        <taxon>Bacillati</taxon>
        <taxon>Bacillota</taxon>
        <taxon>Clostridia</taxon>
        <taxon>Lachnospirales</taxon>
        <taxon>Lachnospiraceae</taxon>
        <taxon>Anaerocolumna</taxon>
    </lineage>
</organism>
<dbReference type="GO" id="GO:0004721">
    <property type="term" value="F:phosphoprotein phosphatase activity"/>
    <property type="evidence" value="ECO:0007669"/>
    <property type="project" value="TreeGrafter"/>
</dbReference>
<dbReference type="GO" id="GO:0000155">
    <property type="term" value="F:phosphorelay sensor kinase activity"/>
    <property type="evidence" value="ECO:0007669"/>
    <property type="project" value="InterPro"/>
</dbReference>
<dbReference type="PROSITE" id="PS50109">
    <property type="entry name" value="HIS_KIN"/>
    <property type="match status" value="1"/>
</dbReference>
<dbReference type="InterPro" id="IPR050351">
    <property type="entry name" value="BphY/WalK/GraS-like"/>
</dbReference>
<dbReference type="InterPro" id="IPR004358">
    <property type="entry name" value="Sig_transdc_His_kin-like_C"/>
</dbReference>
<comment type="subcellular location">
    <subcellularLocation>
        <location evidence="2">Membrane</location>
    </subcellularLocation>
</comment>
<dbReference type="AlphaFoldDB" id="A0A1I5DYC4"/>
<evidence type="ECO:0000313" key="11">
    <source>
        <dbReference type="Proteomes" id="UP000198806"/>
    </source>
</evidence>
<dbReference type="RefSeq" id="WP_091685207.1">
    <property type="nucleotide sequence ID" value="NZ_BAABFM010000010.1"/>
</dbReference>
<accession>A0A1I5DYC4</accession>
<dbReference type="InterPro" id="IPR003661">
    <property type="entry name" value="HisK_dim/P_dom"/>
</dbReference>
<dbReference type="InterPro" id="IPR003594">
    <property type="entry name" value="HATPase_dom"/>
</dbReference>
<evidence type="ECO:0000256" key="6">
    <source>
        <dbReference type="ARBA" id="ARBA00022777"/>
    </source>
</evidence>
<dbReference type="Gene3D" id="1.10.287.130">
    <property type="match status" value="1"/>
</dbReference>
<dbReference type="STRING" id="1527.SAMN04489757_10763"/>
<dbReference type="GO" id="GO:0016036">
    <property type="term" value="P:cellular response to phosphate starvation"/>
    <property type="evidence" value="ECO:0007669"/>
    <property type="project" value="TreeGrafter"/>
</dbReference>
<protein>
    <recommendedName>
        <fullName evidence="3">histidine kinase</fullName>
        <ecNumber evidence="3">2.7.13.3</ecNumber>
    </recommendedName>
</protein>
<gene>
    <name evidence="10" type="ORF">SAMN04489757_10763</name>
</gene>
<dbReference type="InterPro" id="IPR005467">
    <property type="entry name" value="His_kinase_dom"/>
</dbReference>
<dbReference type="PRINTS" id="PR00344">
    <property type="entry name" value="BCTRLSENSOR"/>
</dbReference>
<evidence type="ECO:0000259" key="9">
    <source>
        <dbReference type="PROSITE" id="PS50109"/>
    </source>
</evidence>
<keyword evidence="7" id="KW-0902">Two-component regulatory system</keyword>
<evidence type="ECO:0000256" key="7">
    <source>
        <dbReference type="ARBA" id="ARBA00023012"/>
    </source>
</evidence>
<keyword evidence="11" id="KW-1185">Reference proteome</keyword>
<keyword evidence="8" id="KW-0472">Membrane</keyword>
<feature type="transmembrane region" description="Helical" evidence="8">
    <location>
        <begin position="171"/>
        <end position="191"/>
    </location>
</feature>
<dbReference type="FunFam" id="3.30.565.10:FF:000006">
    <property type="entry name" value="Sensor histidine kinase WalK"/>
    <property type="match status" value="1"/>
</dbReference>
<dbReference type="Gene3D" id="3.30.565.10">
    <property type="entry name" value="Histidine kinase-like ATPase, C-terminal domain"/>
    <property type="match status" value="1"/>
</dbReference>
<dbReference type="InterPro" id="IPR036890">
    <property type="entry name" value="HATPase_C_sf"/>
</dbReference>
<dbReference type="SMART" id="SM00387">
    <property type="entry name" value="HATPase_c"/>
    <property type="match status" value="1"/>
</dbReference>